<evidence type="ECO:0000313" key="5">
    <source>
        <dbReference type="EMBL" id="PWF55180.1"/>
    </source>
</evidence>
<comment type="caution">
    <text evidence="5">The sequence shown here is derived from an EMBL/GenBank/DDBJ whole genome shotgun (WGS) entry which is preliminary data.</text>
</comment>
<evidence type="ECO:0000256" key="2">
    <source>
        <dbReference type="ARBA" id="ARBA00022679"/>
    </source>
</evidence>
<dbReference type="SUPFAM" id="SSF53335">
    <property type="entry name" value="S-adenosyl-L-methionine-dependent methyltransferases"/>
    <property type="match status" value="1"/>
</dbReference>
<keyword evidence="6" id="KW-1185">Reference proteome</keyword>
<organism evidence="5 6">
    <name type="scientific">Massilia glaciei</name>
    <dbReference type="NCBI Taxonomy" id="1524097"/>
    <lineage>
        <taxon>Bacteria</taxon>
        <taxon>Pseudomonadati</taxon>
        <taxon>Pseudomonadota</taxon>
        <taxon>Betaproteobacteria</taxon>
        <taxon>Burkholderiales</taxon>
        <taxon>Oxalobacteraceae</taxon>
        <taxon>Telluria group</taxon>
        <taxon>Massilia</taxon>
    </lineage>
</organism>
<proteinExistence type="predicted"/>
<keyword evidence="2 5" id="KW-0808">Transferase</keyword>
<evidence type="ECO:0000259" key="4">
    <source>
        <dbReference type="SMART" id="SM00650"/>
    </source>
</evidence>
<dbReference type="SMART" id="SM00650">
    <property type="entry name" value="rADc"/>
    <property type="match status" value="1"/>
</dbReference>
<name>A0A2U2I5X8_9BURK</name>
<keyword evidence="3" id="KW-0949">S-adenosyl-L-methionine</keyword>
<dbReference type="CDD" id="cd02440">
    <property type="entry name" value="AdoMet_MTases"/>
    <property type="match status" value="1"/>
</dbReference>
<dbReference type="AlphaFoldDB" id="A0A2U2I5X8"/>
<feature type="domain" description="Ribosomal RNA adenine methylase transferase N-terminal" evidence="4">
    <location>
        <begin position="42"/>
        <end position="160"/>
    </location>
</feature>
<dbReference type="GO" id="GO:0000179">
    <property type="term" value="F:rRNA (adenine-N6,N6-)-dimethyltransferase activity"/>
    <property type="evidence" value="ECO:0007669"/>
    <property type="project" value="InterPro"/>
</dbReference>
<evidence type="ECO:0000256" key="3">
    <source>
        <dbReference type="ARBA" id="ARBA00022691"/>
    </source>
</evidence>
<dbReference type="InterPro" id="IPR029063">
    <property type="entry name" value="SAM-dependent_MTases_sf"/>
</dbReference>
<dbReference type="Gene3D" id="3.40.50.150">
    <property type="entry name" value="Vaccinia Virus protein VP39"/>
    <property type="match status" value="1"/>
</dbReference>
<keyword evidence="1 5" id="KW-0489">Methyltransferase</keyword>
<accession>A0A2U2I5X8</accession>
<reference evidence="5 6" key="1">
    <citation type="submission" date="2018-04" db="EMBL/GenBank/DDBJ databases">
        <title>Massilia violaceinigra sp. nov., a novel purple-pigmented bacterium isolated from Tianshan glacier, Xinjiang, China.</title>
        <authorList>
            <person name="Wang H."/>
        </authorList>
    </citation>
    <scope>NUCLEOTIDE SEQUENCE [LARGE SCALE GENOMIC DNA]</scope>
    <source>
        <strain evidence="5 6">B448-2</strain>
    </source>
</reference>
<dbReference type="OrthoDB" id="9805585at2"/>
<dbReference type="Proteomes" id="UP000241421">
    <property type="component" value="Unassembled WGS sequence"/>
</dbReference>
<evidence type="ECO:0000256" key="1">
    <source>
        <dbReference type="ARBA" id="ARBA00022603"/>
    </source>
</evidence>
<dbReference type="InterPro" id="IPR020598">
    <property type="entry name" value="rRNA_Ade_methylase_Trfase_N"/>
</dbReference>
<dbReference type="EMBL" id="PXWF02000042">
    <property type="protein sequence ID" value="PWF55180.1"/>
    <property type="molecule type" value="Genomic_DNA"/>
</dbReference>
<evidence type="ECO:0000313" key="6">
    <source>
        <dbReference type="Proteomes" id="UP000241421"/>
    </source>
</evidence>
<sequence length="196" mass="21161">MGRAGGRGATGAAARVPAWLFLREFLRNPGAMGALCPSSERLAARIAHQVDLSQEGWIVELGAGTGAVTEALLRHGVRPERLIVIERSRYLVRHLRSRFPQVRVILGDACDGSALIEDCVPLAAVVSGLPLRSLSAEQVARVTRAWCAGIGPEVKVIQFTYAPRGASAWSDAGLTWRTDETVWGNLPPARVEVFTR</sequence>
<protein>
    <submittedName>
        <fullName evidence="5">Phospholipid methyltransferase</fullName>
    </submittedName>
</protein>
<gene>
    <name evidence="5" type="ORF">C7C56_003105</name>
</gene>
<dbReference type="GO" id="GO:0003723">
    <property type="term" value="F:RNA binding"/>
    <property type="evidence" value="ECO:0007669"/>
    <property type="project" value="UniProtKB-KW"/>
</dbReference>